<accession>A0A174P5X4</accession>
<dbReference type="GeneID" id="96228692"/>
<organism evidence="1 3">
    <name type="scientific">Blautia obeum</name>
    <dbReference type="NCBI Taxonomy" id="40520"/>
    <lineage>
        <taxon>Bacteria</taxon>
        <taxon>Bacillati</taxon>
        <taxon>Bacillota</taxon>
        <taxon>Clostridia</taxon>
        <taxon>Lachnospirales</taxon>
        <taxon>Lachnospiraceae</taxon>
        <taxon>Blautia</taxon>
    </lineage>
</organism>
<evidence type="ECO:0000313" key="4">
    <source>
        <dbReference type="Proteomes" id="UP000261222"/>
    </source>
</evidence>
<dbReference type="OrthoDB" id="2059688at2"/>
<dbReference type="RefSeq" id="WP_026648511.1">
    <property type="nucleotide sequence ID" value="NZ_CZBA01000009.1"/>
</dbReference>
<reference evidence="2 4" key="2">
    <citation type="submission" date="2018-08" db="EMBL/GenBank/DDBJ databases">
        <title>A genome reference for cultivated species of the human gut microbiota.</title>
        <authorList>
            <person name="Zou Y."/>
            <person name="Xue W."/>
            <person name="Luo G."/>
        </authorList>
    </citation>
    <scope>NUCLEOTIDE SEQUENCE [LARGE SCALE GENOMIC DNA]</scope>
    <source>
        <strain evidence="2 4">OM06-11AA</strain>
    </source>
</reference>
<dbReference type="AlphaFoldDB" id="A0A174P5X4"/>
<dbReference type="Proteomes" id="UP000261222">
    <property type="component" value="Unassembled WGS sequence"/>
</dbReference>
<reference evidence="1 3" key="1">
    <citation type="submission" date="2015-09" db="EMBL/GenBank/DDBJ databases">
        <authorList>
            <consortium name="Pathogen Informatics"/>
        </authorList>
    </citation>
    <scope>NUCLEOTIDE SEQUENCE [LARGE SCALE GENOMIC DNA]</scope>
    <source>
        <strain evidence="1 3">2789STDY5834921</strain>
    </source>
</reference>
<proteinExistence type="predicted"/>
<evidence type="ECO:0008006" key="5">
    <source>
        <dbReference type="Google" id="ProtNLM"/>
    </source>
</evidence>
<name>A0A174P5X4_9FIRM</name>
<sequence>MDSVKILLFSDDEKLYNSTERIIGKKHQLKWCTYQQLENNRYPTADVVIFHFTKEIIERERAFAAIIKIKGSLGHLTPILAISEGGSIQDIFSILKAGAYDYIETIDNTRKYKKKIENLILWNWYIKKHTSAKKRQC</sequence>
<dbReference type="EMBL" id="CZBA01000009">
    <property type="protein sequence ID" value="CUP56292.1"/>
    <property type="molecule type" value="Genomic_DNA"/>
</dbReference>
<dbReference type="Proteomes" id="UP000095413">
    <property type="component" value="Unassembled WGS sequence"/>
</dbReference>
<evidence type="ECO:0000313" key="3">
    <source>
        <dbReference type="Proteomes" id="UP000095413"/>
    </source>
</evidence>
<protein>
    <recommendedName>
        <fullName evidence="5">Response regulator</fullName>
    </recommendedName>
</protein>
<gene>
    <name evidence="2" type="ORF">DXB81_03055</name>
    <name evidence="1" type="ORF">ERS852533_01774</name>
</gene>
<evidence type="ECO:0000313" key="2">
    <source>
        <dbReference type="EMBL" id="RGN07514.1"/>
    </source>
</evidence>
<dbReference type="EMBL" id="QSUB01000001">
    <property type="protein sequence ID" value="RGN07514.1"/>
    <property type="molecule type" value="Genomic_DNA"/>
</dbReference>
<evidence type="ECO:0000313" key="1">
    <source>
        <dbReference type="EMBL" id="CUP56292.1"/>
    </source>
</evidence>